<reference evidence="1 2" key="1">
    <citation type="submission" date="2018-03" db="EMBL/GenBank/DDBJ databases">
        <authorList>
            <person name="Keele B.F."/>
        </authorList>
    </citation>
    <scope>NUCLEOTIDE SEQUENCE [LARGE SCALE GENOMIC DNA]</scope>
    <source>
        <strain evidence="1 2">CECT 8811</strain>
    </source>
</reference>
<evidence type="ECO:0000313" key="2">
    <source>
        <dbReference type="Proteomes" id="UP000244911"/>
    </source>
</evidence>
<dbReference type="PIRSF" id="PIRSF029730">
    <property type="entry name" value="UCP029730"/>
    <property type="match status" value="1"/>
</dbReference>
<accession>A0A2R8ARP7</accession>
<evidence type="ECO:0008006" key="3">
    <source>
        <dbReference type="Google" id="ProtNLM"/>
    </source>
</evidence>
<dbReference type="SUPFAM" id="SSF53187">
    <property type="entry name" value="Zn-dependent exopeptidases"/>
    <property type="match status" value="1"/>
</dbReference>
<evidence type="ECO:0000313" key="1">
    <source>
        <dbReference type="EMBL" id="SPF78738.1"/>
    </source>
</evidence>
<dbReference type="AlphaFoldDB" id="A0A2R8ARP7"/>
<keyword evidence="2" id="KW-1185">Reference proteome</keyword>
<protein>
    <recommendedName>
        <fullName evidence="3">N-formylglutamate amidohydrolase</fullName>
    </recommendedName>
</protein>
<sequence length="266" mass="29231">MKLWNFFQMESQSLKSTFGPAVHVDQMADAPSVIVVCEHATNRVPAHLAGLGLDDDILTRHIAWDPGALPVAKGLAQKMNAVLVHGGISRLVYDCNRPPDAPDAIPVRSEVFEIPGNTDLSDVARAARVDHVYRPFSSMLTEQIGVHRAYLRMMVTVHSFTPVYRDQMRAVQIGILHGDDDRLAHAMMQSIPADLGMEVQLNEPYAASDGVAHTLNHHAVPYGLPNVMIEIRNDLIETADQQSGIALMLANWIAVAEATMTERNTT</sequence>
<dbReference type="Pfam" id="PF05013">
    <property type="entry name" value="FGase"/>
    <property type="match status" value="1"/>
</dbReference>
<dbReference type="InterPro" id="IPR007709">
    <property type="entry name" value="N-FG_amidohydro"/>
</dbReference>
<dbReference type="Gene3D" id="3.40.630.40">
    <property type="entry name" value="Zn-dependent exopeptidases"/>
    <property type="match status" value="1"/>
</dbReference>
<organism evidence="1 2">
    <name type="scientific">Aliiroseovarius pelagivivens</name>
    <dbReference type="NCBI Taxonomy" id="1639690"/>
    <lineage>
        <taxon>Bacteria</taxon>
        <taxon>Pseudomonadati</taxon>
        <taxon>Pseudomonadota</taxon>
        <taxon>Alphaproteobacteria</taxon>
        <taxon>Rhodobacterales</taxon>
        <taxon>Paracoccaceae</taxon>
        <taxon>Aliiroseovarius</taxon>
    </lineage>
</organism>
<dbReference type="Proteomes" id="UP000244911">
    <property type="component" value="Unassembled WGS sequence"/>
</dbReference>
<gene>
    <name evidence="1" type="ORF">ALP8811_02669</name>
</gene>
<dbReference type="InterPro" id="IPR011227">
    <property type="entry name" value="UCP029730"/>
</dbReference>
<name>A0A2R8ARP7_9RHOB</name>
<dbReference type="EMBL" id="OMOI01000002">
    <property type="protein sequence ID" value="SPF78738.1"/>
    <property type="molecule type" value="Genomic_DNA"/>
</dbReference>
<proteinExistence type="predicted"/>